<dbReference type="eggNOG" id="KOG0331">
    <property type="taxonomic scope" value="Eukaryota"/>
</dbReference>
<dbReference type="Pfam" id="PF00271">
    <property type="entry name" value="Helicase_C"/>
    <property type="match status" value="1"/>
</dbReference>
<dbReference type="GO" id="GO:0016787">
    <property type="term" value="F:hydrolase activity"/>
    <property type="evidence" value="ECO:0007669"/>
    <property type="project" value="UniProtKB-KW"/>
</dbReference>
<dbReference type="CDD" id="cd18787">
    <property type="entry name" value="SF2_C_DEAD"/>
    <property type="match status" value="1"/>
</dbReference>
<feature type="compositionally biased region" description="Acidic residues" evidence="7">
    <location>
        <begin position="311"/>
        <end position="320"/>
    </location>
</feature>
<dbReference type="GO" id="GO:0003723">
    <property type="term" value="F:RNA binding"/>
    <property type="evidence" value="ECO:0007669"/>
    <property type="project" value="UniProtKB-KW"/>
</dbReference>
<feature type="compositionally biased region" description="Gly residues" evidence="7">
    <location>
        <begin position="178"/>
        <end position="191"/>
    </location>
</feature>
<dbReference type="FunFam" id="3.40.50.300:FF:000008">
    <property type="entry name" value="ATP-dependent RNA helicase RhlB"/>
    <property type="match status" value="1"/>
</dbReference>
<evidence type="ECO:0000256" key="4">
    <source>
        <dbReference type="ARBA" id="ARBA00022806"/>
    </source>
</evidence>
<proteinExistence type="predicted"/>
<dbReference type="InterPro" id="IPR001650">
    <property type="entry name" value="Helicase_C-like"/>
</dbReference>
<gene>
    <name evidence="9" type="ORF">EUGRSUZ_I01775</name>
</gene>
<feature type="region of interest" description="Disordered" evidence="7">
    <location>
        <begin position="145"/>
        <end position="320"/>
    </location>
</feature>
<keyword evidence="2" id="KW-0547">Nucleotide-binding</keyword>
<feature type="domain" description="Helicase C-terminal" evidence="8">
    <location>
        <begin position="6"/>
        <end position="150"/>
    </location>
</feature>
<evidence type="ECO:0000259" key="8">
    <source>
        <dbReference type="PROSITE" id="PS51194"/>
    </source>
</evidence>
<accession>A0A059AQ91</accession>
<dbReference type="InterPro" id="IPR027417">
    <property type="entry name" value="P-loop_NTPase"/>
</dbReference>
<dbReference type="GO" id="GO:0005524">
    <property type="term" value="F:ATP binding"/>
    <property type="evidence" value="ECO:0007669"/>
    <property type="project" value="UniProtKB-KW"/>
</dbReference>
<evidence type="ECO:0000256" key="6">
    <source>
        <dbReference type="ARBA" id="ARBA00022884"/>
    </source>
</evidence>
<dbReference type="SUPFAM" id="SSF52540">
    <property type="entry name" value="P-loop containing nucleoside triphosphate hydrolases"/>
    <property type="match status" value="1"/>
</dbReference>
<name>A0A059AQ91_EUCGR</name>
<dbReference type="EMBL" id="KK198761">
    <property type="protein sequence ID" value="KCW55992.1"/>
    <property type="molecule type" value="Genomic_DNA"/>
</dbReference>
<evidence type="ECO:0000313" key="9">
    <source>
        <dbReference type="EMBL" id="KCW55993.1"/>
    </source>
</evidence>
<dbReference type="GO" id="GO:0003724">
    <property type="term" value="F:RNA helicase activity"/>
    <property type="evidence" value="ECO:0007669"/>
    <property type="project" value="UniProtKB-EC"/>
</dbReference>
<protein>
    <recommendedName>
        <fullName evidence="1">RNA helicase</fullName>
        <ecNumber evidence="1">3.6.4.13</ecNumber>
    </recommendedName>
</protein>
<dbReference type="Gramene" id="KCW55992">
    <property type="protein sequence ID" value="KCW55992"/>
    <property type="gene ID" value="EUGRSUZ_I01775"/>
</dbReference>
<organism evidence="9">
    <name type="scientific">Eucalyptus grandis</name>
    <name type="common">Flooded gum</name>
    <dbReference type="NCBI Taxonomy" id="71139"/>
    <lineage>
        <taxon>Eukaryota</taxon>
        <taxon>Viridiplantae</taxon>
        <taxon>Streptophyta</taxon>
        <taxon>Embryophyta</taxon>
        <taxon>Tracheophyta</taxon>
        <taxon>Spermatophyta</taxon>
        <taxon>Magnoliopsida</taxon>
        <taxon>eudicotyledons</taxon>
        <taxon>Gunneridae</taxon>
        <taxon>Pentapetalae</taxon>
        <taxon>rosids</taxon>
        <taxon>malvids</taxon>
        <taxon>Myrtales</taxon>
        <taxon>Myrtaceae</taxon>
        <taxon>Myrtoideae</taxon>
        <taxon>Eucalypteae</taxon>
        <taxon>Eucalyptus</taxon>
    </lineage>
</organism>
<evidence type="ECO:0000256" key="1">
    <source>
        <dbReference type="ARBA" id="ARBA00012552"/>
    </source>
</evidence>
<dbReference type="AlphaFoldDB" id="A0A059AQ91"/>
<feature type="compositionally biased region" description="Basic and acidic residues" evidence="7">
    <location>
        <begin position="168"/>
        <end position="177"/>
    </location>
</feature>
<dbReference type="PANTHER" id="PTHR47958">
    <property type="entry name" value="ATP-DEPENDENT RNA HELICASE DBP3"/>
    <property type="match status" value="1"/>
</dbReference>
<dbReference type="Gene3D" id="3.40.50.300">
    <property type="entry name" value="P-loop containing nucleotide triphosphate hydrolases"/>
    <property type="match status" value="1"/>
</dbReference>
<dbReference type="Gramene" id="KCW55993">
    <property type="protein sequence ID" value="KCW55993"/>
    <property type="gene ID" value="EUGRSUZ_I01775"/>
</dbReference>
<evidence type="ECO:0000256" key="7">
    <source>
        <dbReference type="SAM" id="MobiDB-lite"/>
    </source>
</evidence>
<dbReference type="EMBL" id="KK198761">
    <property type="protein sequence ID" value="KCW55993.1"/>
    <property type="molecule type" value="Genomic_DNA"/>
</dbReference>
<keyword evidence="4" id="KW-0347">Helicase</keyword>
<evidence type="ECO:0000256" key="5">
    <source>
        <dbReference type="ARBA" id="ARBA00022840"/>
    </source>
</evidence>
<reference evidence="9" key="1">
    <citation type="submission" date="2013-07" db="EMBL/GenBank/DDBJ databases">
        <title>The genome of Eucalyptus grandis.</title>
        <authorList>
            <person name="Schmutz J."/>
            <person name="Hayes R."/>
            <person name="Myburg A."/>
            <person name="Tuskan G."/>
            <person name="Grattapaglia D."/>
            <person name="Rokhsar D.S."/>
        </authorList>
    </citation>
    <scope>NUCLEOTIDE SEQUENCE</scope>
    <source>
        <tissue evidence="9">Leaf extractions</tissue>
    </source>
</reference>
<evidence type="ECO:0000256" key="2">
    <source>
        <dbReference type="ARBA" id="ARBA00022741"/>
    </source>
</evidence>
<sequence length="320" mass="34706">MEKHRRLEQILRSQEPGSKIIIFCSTKKMCDQLARNLNRQFGAAAIHGDKSQSERDFVLNQFRSGKSPILVATDVAARGLDIKDIRVVINYDFPTGVEDYVHRIGRTGRAGASGLAHTFFSDQDAKYAAELIKVLEGANQRVPPEIRNMASRGGGMGRFNRRWSSDSGGRDGGRGGRGDSGYGGRDAGRGGWSFSASASNKGGGRGYGSESRDRLSSGGQDGYERARSRSPRGSVRSFHQAMMERSQSHRPGASSFHSEKTRESSRSPRRAKSPSPRGKDNERGNFGGAHGDAPSKWDGGYGGGSRSSYLGEEEEGMIPV</sequence>
<dbReference type="EC" id="3.6.4.13" evidence="1"/>
<dbReference type="SMART" id="SM00490">
    <property type="entry name" value="HELICc"/>
    <property type="match status" value="1"/>
</dbReference>
<keyword evidence="3" id="KW-0378">Hydrolase</keyword>
<keyword evidence="5" id="KW-0067">ATP-binding</keyword>
<dbReference type="PROSITE" id="PS51194">
    <property type="entry name" value="HELICASE_CTER"/>
    <property type="match status" value="1"/>
</dbReference>
<evidence type="ECO:0000256" key="3">
    <source>
        <dbReference type="ARBA" id="ARBA00022801"/>
    </source>
</evidence>
<keyword evidence="6" id="KW-0694">RNA-binding</keyword>
<feature type="compositionally biased region" description="Basic and acidic residues" evidence="7">
    <location>
        <begin position="257"/>
        <end position="266"/>
    </location>
</feature>